<dbReference type="Pfam" id="PF14054">
    <property type="entry name" value="DUF4249"/>
    <property type="match status" value="1"/>
</dbReference>
<protein>
    <submittedName>
        <fullName evidence="1">DUF4249 domain-containing protein</fullName>
    </submittedName>
</protein>
<gene>
    <name evidence="1" type="ORF">OM944_15985</name>
</gene>
<dbReference type="InterPro" id="IPR025345">
    <property type="entry name" value="DUF4249"/>
</dbReference>
<reference evidence="1" key="1">
    <citation type="submission" date="2022-10" db="EMBL/GenBank/DDBJ databases">
        <title>Algoriphagus sp. a novel bacteria isolate from halophytes salicornia europaea.</title>
        <authorList>
            <person name="Peng Y."/>
            <person name="Jiang L."/>
            <person name="Lee J."/>
        </authorList>
    </citation>
    <scope>NUCLEOTIDE SEQUENCE</scope>
    <source>
        <strain evidence="1">TR-M5</strain>
    </source>
</reference>
<evidence type="ECO:0000313" key="2">
    <source>
        <dbReference type="Proteomes" id="UP001163156"/>
    </source>
</evidence>
<proteinExistence type="predicted"/>
<dbReference type="Proteomes" id="UP001163156">
    <property type="component" value="Chromosome"/>
</dbReference>
<sequence>MRKLLLFICLCAGLVSGCREPFEPEIKPSDESVLVVEGYLDSEGLASYLYLSYARPIQGDGLTGSYTVSGARIRLESETGEEYYLADQGSGSYLFQEDISENQNYQLFIETPDGLSYVSDPIRPIISPEIQDVGFVRNEEGVEIFLTTQGDQNADDFLWTFEETWAFRPRIVTPYIYRQETKTVEFRTPEERIDLCFKSELNSDLILETSSRFEDQFVFRQSITHILEGDEKLSQRYSILISQKALDQGAAEFWEIMRKNSSDLGSIFSPLPSNVSGNLHQEQDPNAPVVGYVSLGVVRQERLFVDFRDVLPWRLDIPEEYLGCLISADSTIIADYDAMFRTGETLPAREYVPDGGTQATAYFTAPRRCADCTLRGTREKPEFWEDF</sequence>
<evidence type="ECO:0000313" key="1">
    <source>
        <dbReference type="EMBL" id="UZD22160.1"/>
    </source>
</evidence>
<dbReference type="EMBL" id="CP110226">
    <property type="protein sequence ID" value="UZD22160.1"/>
    <property type="molecule type" value="Genomic_DNA"/>
</dbReference>
<dbReference type="PROSITE" id="PS51257">
    <property type="entry name" value="PROKAR_LIPOPROTEIN"/>
    <property type="match status" value="1"/>
</dbReference>
<organism evidence="1 2">
    <name type="scientific">Algoriphagus halophytocola</name>
    <dbReference type="NCBI Taxonomy" id="2991499"/>
    <lineage>
        <taxon>Bacteria</taxon>
        <taxon>Pseudomonadati</taxon>
        <taxon>Bacteroidota</taxon>
        <taxon>Cytophagia</taxon>
        <taxon>Cytophagales</taxon>
        <taxon>Cyclobacteriaceae</taxon>
        <taxon>Algoriphagus</taxon>
    </lineage>
</organism>
<accession>A0ABY6MED9</accession>
<dbReference type="RefSeq" id="WP_264808615.1">
    <property type="nucleotide sequence ID" value="NZ_CP110226.1"/>
</dbReference>
<keyword evidence="2" id="KW-1185">Reference proteome</keyword>
<name>A0ABY6MED9_9BACT</name>